<accession>A0ABQ2TM76</accession>
<sequence length="71" mass="7703">MHPTRTVTRPHLAARVRTVGLARGAGTPHLAAGRALSCPRFRDRPRPCRYGRQGGHVPQQQASGHFSARPG</sequence>
<proteinExistence type="predicted"/>
<comment type="caution">
    <text evidence="2">The sequence shown here is derived from an EMBL/GenBank/DDBJ whole genome shotgun (WGS) entry which is preliminary data.</text>
</comment>
<name>A0ABQ2TM76_STREZ</name>
<organism evidence="2 3">
    <name type="scientific">Streptomyces pseudogriseolus</name>
    <name type="common">Streptomyces gancidicus</name>
    <name type="synonym">Streptomyces rubiginosus</name>
    <dbReference type="NCBI Taxonomy" id="36817"/>
    <lineage>
        <taxon>Bacteria</taxon>
        <taxon>Bacillati</taxon>
        <taxon>Actinomycetota</taxon>
        <taxon>Actinomycetes</taxon>
        <taxon>Kitasatosporales</taxon>
        <taxon>Streptomycetaceae</taxon>
        <taxon>Streptomyces</taxon>
        <taxon>Streptomyces pseudogriseolus group</taxon>
    </lineage>
</organism>
<keyword evidence="3" id="KW-1185">Reference proteome</keyword>
<evidence type="ECO:0000313" key="3">
    <source>
        <dbReference type="Proteomes" id="UP000597853"/>
    </source>
</evidence>
<feature type="region of interest" description="Disordered" evidence="1">
    <location>
        <begin position="48"/>
        <end position="71"/>
    </location>
</feature>
<evidence type="ECO:0000313" key="2">
    <source>
        <dbReference type="EMBL" id="GGS77774.1"/>
    </source>
</evidence>
<dbReference type="EMBL" id="BMTX01000044">
    <property type="protein sequence ID" value="GGS77774.1"/>
    <property type="molecule type" value="Genomic_DNA"/>
</dbReference>
<protein>
    <submittedName>
        <fullName evidence="2">Uncharacterized protein</fullName>
    </submittedName>
</protein>
<dbReference type="Proteomes" id="UP000597853">
    <property type="component" value="Unassembled WGS sequence"/>
</dbReference>
<gene>
    <name evidence="2" type="ORF">GCM10010285_65050</name>
</gene>
<evidence type="ECO:0000256" key="1">
    <source>
        <dbReference type="SAM" id="MobiDB-lite"/>
    </source>
</evidence>
<reference evidence="3" key="1">
    <citation type="journal article" date="2019" name="Int. J. Syst. Evol. Microbiol.">
        <title>The Global Catalogue of Microorganisms (GCM) 10K type strain sequencing project: providing services to taxonomists for standard genome sequencing and annotation.</title>
        <authorList>
            <consortium name="The Broad Institute Genomics Platform"/>
            <consortium name="The Broad Institute Genome Sequencing Center for Infectious Disease"/>
            <person name="Wu L."/>
            <person name="Ma J."/>
        </authorList>
    </citation>
    <scope>NUCLEOTIDE SEQUENCE [LARGE SCALE GENOMIC DNA]</scope>
    <source>
        <strain evidence="3">JCM 4416</strain>
    </source>
</reference>